<keyword evidence="1" id="KW-0812">Transmembrane</keyword>
<evidence type="ECO:0000256" key="1">
    <source>
        <dbReference type="SAM" id="Phobius"/>
    </source>
</evidence>
<dbReference type="EMBL" id="BK015086">
    <property type="protein sequence ID" value="DAD90411.1"/>
    <property type="molecule type" value="Genomic_DNA"/>
</dbReference>
<feature type="transmembrane region" description="Helical" evidence="1">
    <location>
        <begin position="385"/>
        <end position="405"/>
    </location>
</feature>
<name>A0A8S5N8M7_9CAUD</name>
<proteinExistence type="predicted"/>
<organism evidence="2">
    <name type="scientific">Siphoviridae sp. ctjel6</name>
    <dbReference type="NCBI Taxonomy" id="2826440"/>
    <lineage>
        <taxon>Viruses</taxon>
        <taxon>Duplodnaviria</taxon>
        <taxon>Heunggongvirae</taxon>
        <taxon>Uroviricota</taxon>
        <taxon>Caudoviricetes</taxon>
    </lineage>
</organism>
<feature type="transmembrane region" description="Helical" evidence="1">
    <location>
        <begin position="361"/>
        <end position="379"/>
    </location>
</feature>
<keyword evidence="1" id="KW-1133">Transmembrane helix</keyword>
<accession>A0A8S5N8M7</accession>
<keyword evidence="1" id="KW-0472">Membrane</keyword>
<sequence>MARQSIKISVTADTKRFRSELGKIGQSEGGMGKLKQSFSALGVGMKGITAGVVGFGATAAFAIGKQAVGAASNLQQSMGAVDDVFKSSAKQVHAYAKNAADAVGLSRNKYSEMATLIGTQLKNGGTAANQLADQANKVIKIGADLSAQFGGNTKDAVDALSAALKGERDPIEKYGISLTQNAIDAEAAALGYKKVNGQLTTQATQAATLSLIQKQSADSTGKFARETDTLAHKQQVLSAKWEDAKAKLGNMLLPIVTKITGFIADHVVPLIGKLPGLLAGLGRIIGGVFVGAWRLLVGIVKTAAVALQIAWEVIKMVFQLGVTAVSAVMSGLATAVGWAWEGVKMMFSGAVAVVKFIWEGFLALLRGGATAIGAIFTGIGTVAGWVWSGIKAVISGAGAVIRGVWAGLQAAGSLLMSAFRGIGSVAASIWRGIWAVISWAGHQIKITFQTIIGSIGMVIGWFGKLLSKVWNVIGQVAESIWNGITKVVGWVAQIPGKIVKAFGNAGKILLNVGKSIIKGLWDGIKSGFSMVKDGLKWLTNKLTSWKGPESTDKQLLYGAGRLIIGGLVQGMESQYTTVRGSLQRLTRGMPGMIDSGALADAGASIPLGAPAWATVPRETRPVNITLQSLTADARSGQAVVDAIREYERLTGRTLVG</sequence>
<feature type="transmembrane region" description="Helical" evidence="1">
    <location>
        <begin position="317"/>
        <end position="340"/>
    </location>
</feature>
<evidence type="ECO:0000313" key="2">
    <source>
        <dbReference type="EMBL" id="DAD90411.1"/>
    </source>
</evidence>
<feature type="transmembrane region" description="Helical" evidence="1">
    <location>
        <begin position="292"/>
        <end position="311"/>
    </location>
</feature>
<protein>
    <submittedName>
        <fullName evidence="2">Tail tape measure</fullName>
    </submittedName>
</protein>
<reference evidence="2" key="1">
    <citation type="journal article" date="2021" name="Proc. Natl. Acad. Sci. U.S.A.">
        <title>A Catalog of Tens of Thousands of Viruses from Human Metagenomes Reveals Hidden Associations with Chronic Diseases.</title>
        <authorList>
            <person name="Tisza M.J."/>
            <person name="Buck C.B."/>
        </authorList>
    </citation>
    <scope>NUCLEOTIDE SEQUENCE</scope>
    <source>
        <strain evidence="2">Ctjel6</strain>
    </source>
</reference>